<protein>
    <submittedName>
        <fullName evidence="2">Uncharacterized protein</fullName>
    </submittedName>
</protein>
<gene>
    <name evidence="2" type="ORF">CINCED_3A016536</name>
</gene>
<dbReference type="Proteomes" id="UP000325440">
    <property type="component" value="Unassembled WGS sequence"/>
</dbReference>
<proteinExistence type="predicted"/>
<dbReference type="AlphaFoldDB" id="A0A5E4ND39"/>
<evidence type="ECO:0000313" key="2">
    <source>
        <dbReference type="EMBL" id="VVC42629.1"/>
    </source>
</evidence>
<keyword evidence="3" id="KW-1185">Reference proteome</keyword>
<dbReference type="EMBL" id="CABPRJ010001969">
    <property type="protein sequence ID" value="VVC42629.1"/>
    <property type="molecule type" value="Genomic_DNA"/>
</dbReference>
<dbReference type="OrthoDB" id="6784356at2759"/>
<feature type="region of interest" description="Disordered" evidence="1">
    <location>
        <begin position="186"/>
        <end position="214"/>
    </location>
</feature>
<sequence length="214" mass="24564">MWATVYWVEYVPSCWIRRDGIEVVCTWPNNDSNLKKFRSNRIHPNKNDYTYYKCRVIPKDMASLSEAQIKAEKVQFTSDVSDVDKYNIKHKKKKTLNRSAFVQKKKSSLLSVSLTNVDEKGIILKKSHDRFILYDIDGASSESTTLIDDSDVDKDYVPMKKQDERDNDNGDKEVCNYSMDDIPSIRFSEGKNTTTAENLQNSVVGDSGHNSNNN</sequence>
<feature type="compositionally biased region" description="Polar residues" evidence="1">
    <location>
        <begin position="190"/>
        <end position="214"/>
    </location>
</feature>
<evidence type="ECO:0000313" key="3">
    <source>
        <dbReference type="Proteomes" id="UP000325440"/>
    </source>
</evidence>
<accession>A0A5E4ND39</accession>
<name>A0A5E4ND39_9HEMI</name>
<reference evidence="2 3" key="1">
    <citation type="submission" date="2019-08" db="EMBL/GenBank/DDBJ databases">
        <authorList>
            <person name="Alioto T."/>
            <person name="Alioto T."/>
            <person name="Gomez Garrido J."/>
        </authorList>
    </citation>
    <scope>NUCLEOTIDE SEQUENCE [LARGE SCALE GENOMIC DNA]</scope>
</reference>
<organism evidence="2 3">
    <name type="scientific">Cinara cedri</name>
    <dbReference type="NCBI Taxonomy" id="506608"/>
    <lineage>
        <taxon>Eukaryota</taxon>
        <taxon>Metazoa</taxon>
        <taxon>Ecdysozoa</taxon>
        <taxon>Arthropoda</taxon>
        <taxon>Hexapoda</taxon>
        <taxon>Insecta</taxon>
        <taxon>Pterygota</taxon>
        <taxon>Neoptera</taxon>
        <taxon>Paraneoptera</taxon>
        <taxon>Hemiptera</taxon>
        <taxon>Sternorrhyncha</taxon>
        <taxon>Aphidomorpha</taxon>
        <taxon>Aphidoidea</taxon>
        <taxon>Aphididae</taxon>
        <taxon>Lachninae</taxon>
        <taxon>Cinara</taxon>
    </lineage>
</organism>
<evidence type="ECO:0000256" key="1">
    <source>
        <dbReference type="SAM" id="MobiDB-lite"/>
    </source>
</evidence>